<dbReference type="EMBL" id="CM042023">
    <property type="protein sequence ID" value="KAI3814144.1"/>
    <property type="molecule type" value="Genomic_DNA"/>
</dbReference>
<name>A0ACB9J1T1_9ASTR</name>
<sequence length="168" mass="19083">MDLVPKESGRGRWIVLLVEFGLKILPCGDRIVRNCVKPSRCAATEREWEKTQVDSVLRHTRDIECITYPREAGQMSRCILILKAMKLGGMSDHAHDMLRDLPCIGVRNGGVCDRRSRPSDLVTCPLVHGTSRWWVSVAHGRKWNWAIRTYLGFVKLFQTLPKDTGALV</sequence>
<dbReference type="Proteomes" id="UP001056120">
    <property type="component" value="Linkage Group LG06"/>
</dbReference>
<comment type="caution">
    <text evidence="1">The sequence shown here is derived from an EMBL/GenBank/DDBJ whole genome shotgun (WGS) entry which is preliminary data.</text>
</comment>
<proteinExistence type="predicted"/>
<keyword evidence="2" id="KW-1185">Reference proteome</keyword>
<gene>
    <name evidence="1" type="ORF">L1987_18891</name>
</gene>
<reference evidence="1 2" key="2">
    <citation type="journal article" date="2022" name="Mol. Ecol. Resour.">
        <title>The genomes of chicory, endive, great burdock and yacon provide insights into Asteraceae paleo-polyploidization history and plant inulin production.</title>
        <authorList>
            <person name="Fan W."/>
            <person name="Wang S."/>
            <person name="Wang H."/>
            <person name="Wang A."/>
            <person name="Jiang F."/>
            <person name="Liu H."/>
            <person name="Zhao H."/>
            <person name="Xu D."/>
            <person name="Zhang Y."/>
        </authorList>
    </citation>
    <scope>NUCLEOTIDE SEQUENCE [LARGE SCALE GENOMIC DNA]</scope>
    <source>
        <strain evidence="2">cv. Yunnan</strain>
        <tissue evidence="1">Leaves</tissue>
    </source>
</reference>
<evidence type="ECO:0000313" key="1">
    <source>
        <dbReference type="EMBL" id="KAI3814144.1"/>
    </source>
</evidence>
<reference evidence="2" key="1">
    <citation type="journal article" date="2022" name="Mol. Ecol. Resour.">
        <title>The genomes of chicory, endive, great burdock and yacon provide insights into Asteraceae palaeo-polyploidization history and plant inulin production.</title>
        <authorList>
            <person name="Fan W."/>
            <person name="Wang S."/>
            <person name="Wang H."/>
            <person name="Wang A."/>
            <person name="Jiang F."/>
            <person name="Liu H."/>
            <person name="Zhao H."/>
            <person name="Xu D."/>
            <person name="Zhang Y."/>
        </authorList>
    </citation>
    <scope>NUCLEOTIDE SEQUENCE [LARGE SCALE GENOMIC DNA]</scope>
    <source>
        <strain evidence="2">cv. Yunnan</strain>
    </source>
</reference>
<evidence type="ECO:0000313" key="2">
    <source>
        <dbReference type="Proteomes" id="UP001056120"/>
    </source>
</evidence>
<accession>A0ACB9J1T1</accession>
<protein>
    <submittedName>
        <fullName evidence="1">Uncharacterized protein</fullName>
    </submittedName>
</protein>
<organism evidence="1 2">
    <name type="scientific">Smallanthus sonchifolius</name>
    <dbReference type="NCBI Taxonomy" id="185202"/>
    <lineage>
        <taxon>Eukaryota</taxon>
        <taxon>Viridiplantae</taxon>
        <taxon>Streptophyta</taxon>
        <taxon>Embryophyta</taxon>
        <taxon>Tracheophyta</taxon>
        <taxon>Spermatophyta</taxon>
        <taxon>Magnoliopsida</taxon>
        <taxon>eudicotyledons</taxon>
        <taxon>Gunneridae</taxon>
        <taxon>Pentapetalae</taxon>
        <taxon>asterids</taxon>
        <taxon>campanulids</taxon>
        <taxon>Asterales</taxon>
        <taxon>Asteraceae</taxon>
        <taxon>Asteroideae</taxon>
        <taxon>Heliantheae alliance</taxon>
        <taxon>Millerieae</taxon>
        <taxon>Smallanthus</taxon>
    </lineage>
</organism>